<organism evidence="1">
    <name type="scientific">Timema californicum</name>
    <name type="common">California timema</name>
    <name type="synonym">Walking stick</name>
    <dbReference type="NCBI Taxonomy" id="61474"/>
    <lineage>
        <taxon>Eukaryota</taxon>
        <taxon>Metazoa</taxon>
        <taxon>Ecdysozoa</taxon>
        <taxon>Arthropoda</taxon>
        <taxon>Hexapoda</taxon>
        <taxon>Insecta</taxon>
        <taxon>Pterygota</taxon>
        <taxon>Neoptera</taxon>
        <taxon>Polyneoptera</taxon>
        <taxon>Phasmatodea</taxon>
        <taxon>Timematodea</taxon>
        <taxon>Timematoidea</taxon>
        <taxon>Timematidae</taxon>
        <taxon>Timema</taxon>
    </lineage>
</organism>
<sequence length="138" mass="15370">MSSRRAWRKKQLVPPSVTTLRQKSWELLVLSRLKWNIAAVTGFDYVDHVLQRVAWGENNPVVRRHAHTLVSVCYTGIGKVELEEVNPHLRGGRVENHLGKKPVHPTEIRISISPSSAVELNTTTALANYATEAGILGS</sequence>
<evidence type="ECO:0000313" key="1">
    <source>
        <dbReference type="EMBL" id="CAD7568389.1"/>
    </source>
</evidence>
<name>A0A7R9P379_TIMCA</name>
<gene>
    <name evidence="1" type="ORF">TCMB3V08_LOCUS1158</name>
</gene>
<dbReference type="EMBL" id="OE179310">
    <property type="protein sequence ID" value="CAD7568389.1"/>
    <property type="molecule type" value="Genomic_DNA"/>
</dbReference>
<accession>A0A7R9P379</accession>
<dbReference type="Gene3D" id="1.10.472.10">
    <property type="entry name" value="Cyclin-like"/>
    <property type="match status" value="1"/>
</dbReference>
<protein>
    <submittedName>
        <fullName evidence="1">(California timema) hypothetical protein</fullName>
    </submittedName>
</protein>
<dbReference type="AlphaFoldDB" id="A0A7R9P379"/>
<proteinExistence type="predicted"/>
<reference evidence="1" key="1">
    <citation type="submission" date="2020-11" db="EMBL/GenBank/DDBJ databases">
        <authorList>
            <person name="Tran Van P."/>
        </authorList>
    </citation>
    <scope>NUCLEOTIDE SEQUENCE</scope>
</reference>